<protein>
    <submittedName>
        <fullName evidence="1">Uncharacterized protein</fullName>
    </submittedName>
</protein>
<proteinExistence type="predicted"/>
<accession>U9TMN9</accession>
<gene>
    <name evidence="1" type="ORF">GLOINDRAFT_4434</name>
</gene>
<evidence type="ECO:0000313" key="1">
    <source>
        <dbReference type="EMBL" id="ESA04586.1"/>
    </source>
</evidence>
<name>U9TMN9_RHIID</name>
<sequence>MRPKAEEIRDILYIWRCELASKQTTEIQKQIKEADVTNNNSNYSISSTCLGLSYKTHSEAIYTSRLLNFDNLPEPKNSDDFYEQNDNIISIESSVLLSQQINVSQLNIINLPEPRNSDDDYYEQNEFDFFFNNWIATLSIRLNLVWRFKENENIIR</sequence>
<dbReference type="EMBL" id="KI294181">
    <property type="protein sequence ID" value="ESA04586.1"/>
    <property type="molecule type" value="Genomic_DNA"/>
</dbReference>
<dbReference type="AlphaFoldDB" id="U9TMN9"/>
<dbReference type="HOGENOM" id="CLU_1687610_0_0_1"/>
<reference evidence="1" key="1">
    <citation type="submission" date="2013-07" db="EMBL/GenBank/DDBJ databases">
        <title>The genome of an arbuscular mycorrhizal fungus provides insights into the evolution of the oldest plant symbiosis.</title>
        <authorList>
            <consortium name="DOE Joint Genome Institute"/>
            <person name="Tisserant E."/>
            <person name="Malbreil M."/>
            <person name="Kuo A."/>
            <person name="Kohler A."/>
            <person name="Symeonidi A."/>
            <person name="Balestrini R."/>
            <person name="Charron P."/>
            <person name="Duensing N."/>
            <person name="Frei-dit-Frey N."/>
            <person name="Gianinazzi-Pearson V."/>
            <person name="Gilbert B."/>
            <person name="Handa Y."/>
            <person name="Hijri M."/>
            <person name="Kaul R."/>
            <person name="Kawaguchi M."/>
            <person name="Krajinski F."/>
            <person name="Lammers P."/>
            <person name="Lapierre D."/>
            <person name="Masclaux F.G."/>
            <person name="Murat C."/>
            <person name="Morin E."/>
            <person name="Ndikumana S."/>
            <person name="Pagni M."/>
            <person name="Petitpierre D."/>
            <person name="Requena N."/>
            <person name="Rosikiewicz P."/>
            <person name="Riley R."/>
            <person name="Saito K."/>
            <person name="San Clemente H."/>
            <person name="Shapiro H."/>
            <person name="van Tuinen D."/>
            <person name="Becard G."/>
            <person name="Bonfante P."/>
            <person name="Paszkowski U."/>
            <person name="Shachar-Hill Y."/>
            <person name="Young J.P."/>
            <person name="Sanders I.R."/>
            <person name="Henrissat B."/>
            <person name="Rensing S.A."/>
            <person name="Grigoriev I.V."/>
            <person name="Corradi N."/>
            <person name="Roux C."/>
            <person name="Martin F."/>
        </authorList>
    </citation>
    <scope>NUCLEOTIDE SEQUENCE</scope>
    <source>
        <strain evidence="1">DAOM 197198</strain>
    </source>
</reference>
<organism evidence="1">
    <name type="scientific">Rhizophagus irregularis (strain DAOM 181602 / DAOM 197198 / MUCL 43194)</name>
    <name type="common">Arbuscular mycorrhizal fungus</name>
    <name type="synonym">Glomus intraradices</name>
    <dbReference type="NCBI Taxonomy" id="747089"/>
    <lineage>
        <taxon>Eukaryota</taxon>
        <taxon>Fungi</taxon>
        <taxon>Fungi incertae sedis</taxon>
        <taxon>Mucoromycota</taxon>
        <taxon>Glomeromycotina</taxon>
        <taxon>Glomeromycetes</taxon>
        <taxon>Glomerales</taxon>
        <taxon>Glomeraceae</taxon>
        <taxon>Rhizophagus</taxon>
    </lineage>
</organism>